<dbReference type="Proteomes" id="UP001177260">
    <property type="component" value="Unassembled WGS sequence"/>
</dbReference>
<evidence type="ECO:0000313" key="2">
    <source>
        <dbReference type="Proteomes" id="UP001177260"/>
    </source>
</evidence>
<keyword evidence="2" id="KW-1185">Reference proteome</keyword>
<proteinExistence type="predicted"/>
<evidence type="ECO:0000313" key="1">
    <source>
        <dbReference type="EMBL" id="KAK1147357.1"/>
    </source>
</evidence>
<sequence length="478" mass="53304">MGPRYRRVAVIGTGPSGLSAVKALSGENVFDTIRVFERRDQVGGLWHYDPTPDPFPSPSASPHIRNEIPTNLPQFTPPVPEDTTARTAIYDTLDSNVGAAAMAFTHTSFPPVNSALSIKQFGHNNPSRPFRVVAGYLEDLFREYLPLVSFNTTVERVEKQGTQWTLTLRKSGQLYRGVPRDYWWQEHFDAVVVASGHYNVPLIPDIPGLDVAFKAHPSNFEHSKAFRSQNDYVEKKVVVVGGNISSADIVADLHRVVKGPLYLSQRGYNEALESVWNIPGVEKKPTISGIETTASGIMVKFSDGSTVPDVDKIIFATGYKLSYPFLTPDPVTPNNRVAGFYKHVFKIGDPSLALVGQVRAAISFRVYEYQAVAVARYFAGTNAKELPSEKEQDLWELEHLKYKGPTALFHEIKPDFKDYFDFLRDLAGPPAEGSKGYDLPPWDDSWAEKGFAILQHKDAYWKSLAREAEVSAKVRARL</sequence>
<reference evidence="1 2" key="1">
    <citation type="journal article" date="2023" name="ACS Omega">
        <title>Identification of the Neoaspergillic Acid Biosynthesis Gene Cluster by Establishing an In Vitro CRISPR-Ribonucleoprotein Genetic System in Aspergillus melleus.</title>
        <authorList>
            <person name="Yuan B."/>
            <person name="Grau M.F."/>
            <person name="Murata R.M."/>
            <person name="Torok T."/>
            <person name="Venkateswaran K."/>
            <person name="Stajich J.E."/>
            <person name="Wang C.C.C."/>
        </authorList>
    </citation>
    <scope>NUCLEOTIDE SEQUENCE [LARGE SCALE GENOMIC DNA]</scope>
    <source>
        <strain evidence="1 2">IMV 1140</strain>
    </source>
</reference>
<organism evidence="1 2">
    <name type="scientific">Aspergillus melleus</name>
    <dbReference type="NCBI Taxonomy" id="138277"/>
    <lineage>
        <taxon>Eukaryota</taxon>
        <taxon>Fungi</taxon>
        <taxon>Dikarya</taxon>
        <taxon>Ascomycota</taxon>
        <taxon>Pezizomycotina</taxon>
        <taxon>Eurotiomycetes</taxon>
        <taxon>Eurotiomycetidae</taxon>
        <taxon>Eurotiales</taxon>
        <taxon>Aspergillaceae</taxon>
        <taxon>Aspergillus</taxon>
        <taxon>Aspergillus subgen. Circumdati</taxon>
    </lineage>
</organism>
<accession>A0ACC3B9N6</accession>
<comment type="caution">
    <text evidence="1">The sequence shown here is derived from an EMBL/GenBank/DDBJ whole genome shotgun (WGS) entry which is preliminary data.</text>
</comment>
<dbReference type="EMBL" id="JAOPJF010000012">
    <property type="protein sequence ID" value="KAK1147357.1"/>
    <property type="molecule type" value="Genomic_DNA"/>
</dbReference>
<gene>
    <name evidence="1" type="ORF">N8T08_001437</name>
</gene>
<name>A0ACC3B9N6_9EURO</name>
<protein>
    <submittedName>
        <fullName evidence="1">Uncharacterized protein</fullName>
    </submittedName>
</protein>